<evidence type="ECO:0000259" key="5">
    <source>
        <dbReference type="PROSITE" id="PS50893"/>
    </source>
</evidence>
<dbReference type="SUPFAM" id="SSF52540">
    <property type="entry name" value="P-loop containing nucleoside triphosphate hydrolases"/>
    <property type="match status" value="2"/>
</dbReference>
<gene>
    <name evidence="6" type="primary">abc-f</name>
    <name evidence="6" type="ORF">P9989_08580</name>
</gene>
<dbReference type="PROSITE" id="PS50893">
    <property type="entry name" value="ABC_TRANSPORTER_2"/>
    <property type="match status" value="2"/>
</dbReference>
<dbReference type="RefSeq" id="WP_283078356.1">
    <property type="nucleotide sequence ID" value="NZ_CP121671.1"/>
</dbReference>
<evidence type="ECO:0000313" key="7">
    <source>
        <dbReference type="Proteomes" id="UP001221597"/>
    </source>
</evidence>
<feature type="domain" description="ABC transporter" evidence="5">
    <location>
        <begin position="4"/>
        <end position="182"/>
    </location>
</feature>
<dbReference type="PANTHER" id="PTHR19211">
    <property type="entry name" value="ATP-BINDING TRANSPORT PROTEIN-RELATED"/>
    <property type="match status" value="1"/>
</dbReference>
<dbReference type="Pfam" id="PF00005">
    <property type="entry name" value="ABC_tran"/>
    <property type="match status" value="2"/>
</dbReference>
<organism evidence="6 7">
    <name type="scientific">Halobacillus naozhouensis</name>
    <dbReference type="NCBI Taxonomy" id="554880"/>
    <lineage>
        <taxon>Bacteria</taxon>
        <taxon>Bacillati</taxon>
        <taxon>Bacillota</taxon>
        <taxon>Bacilli</taxon>
        <taxon>Bacillales</taxon>
        <taxon>Bacillaceae</taxon>
        <taxon>Halobacillus</taxon>
    </lineage>
</organism>
<protein>
    <submittedName>
        <fullName evidence="6">ABC-F type ribosomal protection protein</fullName>
    </submittedName>
</protein>
<name>A0ABY8J2V3_9BACI</name>
<dbReference type="NCBIfam" id="NF000355">
    <property type="entry name" value="ribo_prot_ABC_F"/>
    <property type="match status" value="1"/>
</dbReference>
<dbReference type="SMART" id="SM00382">
    <property type="entry name" value="AAA"/>
    <property type="match status" value="2"/>
</dbReference>
<proteinExistence type="predicted"/>
<evidence type="ECO:0000313" key="6">
    <source>
        <dbReference type="EMBL" id="WFT76402.1"/>
    </source>
</evidence>
<dbReference type="CDD" id="cd03221">
    <property type="entry name" value="ABCF_EF-3"/>
    <property type="match status" value="2"/>
</dbReference>
<dbReference type="Gene3D" id="3.40.50.300">
    <property type="entry name" value="P-loop containing nucleotide triphosphate hydrolases"/>
    <property type="match status" value="3"/>
</dbReference>
<keyword evidence="3" id="KW-0067">ATP-binding</keyword>
<dbReference type="InterPro" id="IPR017871">
    <property type="entry name" value="ABC_transporter-like_CS"/>
</dbReference>
<dbReference type="InterPro" id="IPR050611">
    <property type="entry name" value="ABCF"/>
</dbReference>
<evidence type="ECO:0000256" key="1">
    <source>
        <dbReference type="ARBA" id="ARBA00022737"/>
    </source>
</evidence>
<evidence type="ECO:0000256" key="3">
    <source>
        <dbReference type="ARBA" id="ARBA00022840"/>
    </source>
</evidence>
<feature type="domain" description="ABC transporter" evidence="5">
    <location>
        <begin position="273"/>
        <end position="481"/>
    </location>
</feature>
<dbReference type="InterPro" id="IPR003439">
    <property type="entry name" value="ABC_transporter-like_ATP-bd"/>
</dbReference>
<dbReference type="EMBL" id="CP121671">
    <property type="protein sequence ID" value="WFT76402.1"/>
    <property type="molecule type" value="Genomic_DNA"/>
</dbReference>
<keyword evidence="1" id="KW-0677">Repeat</keyword>
<keyword evidence="2" id="KW-0547">Nucleotide-binding</keyword>
<reference evidence="6 7" key="1">
    <citation type="submission" date="2023-04" db="EMBL/GenBank/DDBJ databases">
        <title>Genome sequence of Halobacillus naozhouensis KACC 21980.</title>
        <authorList>
            <person name="Kim S."/>
            <person name="Heo J."/>
            <person name="Kwon S.-W."/>
        </authorList>
    </citation>
    <scope>NUCLEOTIDE SEQUENCE [LARGE SCALE GENOMIC DNA]</scope>
    <source>
        <strain evidence="6 7">KCTC 13234</strain>
    </source>
</reference>
<sequence length="526" mass="59520">MVLVHLQDVRFDVRDRILFHIKDLSIHQGERIGLVGRNGSGKTSLLQVIAKEKEPAAGTVTQRGTAALLPQLKPRKGKKSGGEISQAVIHETLSQDAHVLLADEPTTHLDMENVEKLEQQLKRRQESMVVVSHDRAFLDALCNQIWELEDERIRVYSGNYTDYEQQKEAARKHHEKEYEKYIHKKKQLKEAVQQKDQKAQRAVKKPKNISSSEARGAKGAKPYFAKKQKKLNQGVKSIQTRLEQLDKVEKVKELPPIKMAVAHEESLKKRTIIRGEQITGAAGGRLLWKAFDFSVSGGDKVALIGPNGSGKTTFLRMILDGAEGIHISPSVSFGYFSQMLEVLNVDDSIVDNVSSTSSQHQTLIRTVLARLGFFRDDVFKPVHVLSGGERVKVAFAKLFVSNANVLILDEPTNYLDIEAVEELGSLLHDYSGTVMLVSHDRRLLEHVATKVFAIRNKRIHSFEGSYLDYTKTEPQKDHDPLEDQLLKIETKITDVLSRLSIEPSEKLEEEFQQLLHEKKEINQRLE</sequence>
<dbReference type="InterPro" id="IPR003593">
    <property type="entry name" value="AAA+_ATPase"/>
</dbReference>
<keyword evidence="7" id="KW-1185">Reference proteome</keyword>
<dbReference type="PROSITE" id="PS00211">
    <property type="entry name" value="ABC_TRANSPORTER_1"/>
    <property type="match status" value="1"/>
</dbReference>
<dbReference type="Proteomes" id="UP001221597">
    <property type="component" value="Chromosome"/>
</dbReference>
<evidence type="ECO:0000256" key="2">
    <source>
        <dbReference type="ARBA" id="ARBA00022741"/>
    </source>
</evidence>
<accession>A0ABY8J2V3</accession>
<evidence type="ECO:0000256" key="4">
    <source>
        <dbReference type="SAM" id="MobiDB-lite"/>
    </source>
</evidence>
<dbReference type="InterPro" id="IPR027417">
    <property type="entry name" value="P-loop_NTPase"/>
</dbReference>
<dbReference type="PANTHER" id="PTHR19211:SF100">
    <property type="entry name" value="RIBOSOME PROTECTION PROTEIN VMLR"/>
    <property type="match status" value="1"/>
</dbReference>
<feature type="region of interest" description="Disordered" evidence="4">
    <location>
        <begin position="198"/>
        <end position="218"/>
    </location>
</feature>